<reference evidence="1 2" key="1">
    <citation type="submission" date="2014-11" db="EMBL/GenBank/DDBJ databases">
        <title>Genome sequence and analysis of novel Kurthia sp.</title>
        <authorList>
            <person name="Lawson J.N."/>
            <person name="Gonzalez J.E."/>
            <person name="Rinauldi L."/>
            <person name="Xuan Z."/>
            <person name="Firman A."/>
            <person name="Shaddox L."/>
            <person name="Trudeau A."/>
            <person name="Shah S."/>
            <person name="Reiman D."/>
        </authorList>
    </citation>
    <scope>NUCLEOTIDE SEQUENCE [LARGE SCALE GENOMIC DNA]</scope>
    <source>
        <strain evidence="1 2">3B1D</strain>
    </source>
</reference>
<sequence>MIAKNIPKSTWIWDVSLLNDIDMEMLEVQHVTKVYVQVDTELPIEEYILFSERAQQHHIAVYALDGASTWAQTPSQAQYTKKWIAQVQQQYQLFKGVHLDIEPYTLKTYEQQQQSLFENYFAILKSYRAMTNEQGLSLEADIPFWYDEVSYDNRYGKGLVSQFVIRQTDEVAVMAYRDTAAAILEITKSERAYAAKKGKSLTIAVETHPSEEGDYISFANKTPAYFEQQLENVYAQVQLPIGVHHLTSWQALYK</sequence>
<dbReference type="AlphaFoldDB" id="A0A433RQC7"/>
<evidence type="ECO:0008006" key="3">
    <source>
        <dbReference type="Google" id="ProtNLM"/>
    </source>
</evidence>
<evidence type="ECO:0000313" key="2">
    <source>
        <dbReference type="Proteomes" id="UP000288623"/>
    </source>
</evidence>
<dbReference type="Gene3D" id="3.20.20.80">
    <property type="entry name" value="Glycosidases"/>
    <property type="match status" value="1"/>
</dbReference>
<comment type="caution">
    <text evidence="1">The sequence shown here is derived from an EMBL/GenBank/DDBJ whole genome shotgun (WGS) entry which is preliminary data.</text>
</comment>
<dbReference type="OrthoDB" id="7054537at2"/>
<keyword evidence="2" id="KW-1185">Reference proteome</keyword>
<gene>
    <name evidence="1" type="ORF">QI30_17700</name>
</gene>
<evidence type="ECO:0000313" key="1">
    <source>
        <dbReference type="EMBL" id="RUS52585.1"/>
    </source>
</evidence>
<accession>A0A433RQC7</accession>
<name>A0A433RQC7_9BACL</name>
<dbReference type="RefSeq" id="WP_126991930.1">
    <property type="nucleotide sequence ID" value="NZ_JTFC01000042.1"/>
</dbReference>
<protein>
    <recommendedName>
        <fullName evidence="3">Amidase</fullName>
    </recommendedName>
</protein>
<dbReference type="Proteomes" id="UP000288623">
    <property type="component" value="Unassembled WGS sequence"/>
</dbReference>
<dbReference type="EMBL" id="JTFC01000042">
    <property type="protein sequence ID" value="RUS52585.1"/>
    <property type="molecule type" value="Genomic_DNA"/>
</dbReference>
<proteinExistence type="predicted"/>
<organism evidence="1 2">
    <name type="scientific">Candidatus Kurthia intestinigallinarum</name>
    <dbReference type="NCBI Taxonomy" id="1562256"/>
    <lineage>
        <taxon>Bacteria</taxon>
        <taxon>Bacillati</taxon>
        <taxon>Bacillota</taxon>
        <taxon>Bacilli</taxon>
        <taxon>Bacillales</taxon>
        <taxon>Caryophanaceae</taxon>
        <taxon>Kurthia</taxon>
    </lineage>
</organism>